<dbReference type="InterPro" id="IPR013961">
    <property type="entry name" value="RAI1"/>
</dbReference>
<dbReference type="PANTHER" id="PTHR12395:SF9">
    <property type="entry name" value="DECAPPING AND EXORIBONUCLEASE PROTEIN"/>
    <property type="match status" value="1"/>
</dbReference>
<keyword evidence="2" id="KW-0694">RNA-binding</keyword>
<keyword evidence="2" id="KW-0479">Metal-binding</keyword>
<gene>
    <name evidence="4" type="ORF">ABMA27_011793</name>
</gene>
<name>A0ABR3IHF4_LOXSC</name>
<keyword evidence="2" id="KW-0547">Nucleotide-binding</keyword>
<comment type="cofactor">
    <cofactor evidence="2">
        <name>a divalent metal cation</name>
        <dbReference type="ChEBI" id="CHEBI:60240"/>
    </cofactor>
</comment>
<dbReference type="EMBL" id="JBEUOH010000003">
    <property type="protein sequence ID" value="KAL0895722.1"/>
    <property type="molecule type" value="Genomic_DNA"/>
</dbReference>
<dbReference type="Proteomes" id="UP001549920">
    <property type="component" value="Unassembled WGS sequence"/>
</dbReference>
<keyword evidence="2" id="KW-0539">Nucleus</keyword>
<keyword evidence="5" id="KW-1185">Reference proteome</keyword>
<evidence type="ECO:0000256" key="1">
    <source>
        <dbReference type="ARBA" id="ARBA00006562"/>
    </source>
</evidence>
<keyword evidence="2" id="KW-0378">Hydrolase</keyword>
<evidence type="ECO:0000313" key="5">
    <source>
        <dbReference type="Proteomes" id="UP001549920"/>
    </source>
</evidence>
<protein>
    <recommendedName>
        <fullName evidence="2">Decapping nuclease</fullName>
        <ecNumber evidence="2">3.6.1.-</ecNumber>
    </recommendedName>
</protein>
<feature type="domain" description="RAI1-like" evidence="3">
    <location>
        <begin position="14"/>
        <end position="360"/>
    </location>
</feature>
<reference evidence="4 5" key="1">
    <citation type="submission" date="2024-06" db="EMBL/GenBank/DDBJ databases">
        <title>A chromosome-level genome assembly of beet webworm, Loxostege sticticalis.</title>
        <authorList>
            <person name="Zhang Y."/>
        </authorList>
    </citation>
    <scope>NUCLEOTIDE SEQUENCE [LARGE SCALE GENOMIC DNA]</scope>
    <source>
        <strain evidence="4">AQ026</strain>
        <tissue evidence="4">Whole body</tissue>
    </source>
</reference>
<evidence type="ECO:0000313" key="4">
    <source>
        <dbReference type="EMBL" id="KAL0895722.1"/>
    </source>
</evidence>
<comment type="caution">
    <text evidence="4">The sequence shown here is derived from an EMBL/GenBank/DDBJ whole genome shotgun (WGS) entry which is preliminary data.</text>
</comment>
<comment type="function">
    <text evidence="2">Decapping enzyme for NAD-capped RNAs: specifically hydrolyzes the nicotinamide adenine dinucleotide (NAD) cap from a subset of RNAs by removing the entire NAD moiety from the 5'-end of an NAD-capped RNA.</text>
</comment>
<proteinExistence type="inferred from homology"/>
<organism evidence="4 5">
    <name type="scientific">Loxostege sticticalis</name>
    <name type="common">Beet webworm moth</name>
    <dbReference type="NCBI Taxonomy" id="481309"/>
    <lineage>
        <taxon>Eukaryota</taxon>
        <taxon>Metazoa</taxon>
        <taxon>Ecdysozoa</taxon>
        <taxon>Arthropoda</taxon>
        <taxon>Hexapoda</taxon>
        <taxon>Insecta</taxon>
        <taxon>Pterygota</taxon>
        <taxon>Neoptera</taxon>
        <taxon>Endopterygota</taxon>
        <taxon>Lepidoptera</taxon>
        <taxon>Glossata</taxon>
        <taxon>Ditrysia</taxon>
        <taxon>Pyraloidea</taxon>
        <taxon>Crambidae</taxon>
        <taxon>Pyraustinae</taxon>
        <taxon>Loxostege</taxon>
    </lineage>
</organism>
<dbReference type="InterPro" id="IPR039039">
    <property type="entry name" value="RAI1-like_fam"/>
</dbReference>
<comment type="subcellular location">
    <subcellularLocation>
        <location evidence="2">Nucleus</location>
    </subcellularLocation>
</comment>
<evidence type="ECO:0000256" key="2">
    <source>
        <dbReference type="RuleBase" id="RU367113"/>
    </source>
</evidence>
<keyword evidence="2" id="KW-0540">Nuclease</keyword>
<dbReference type="PANTHER" id="PTHR12395">
    <property type="entry name" value="DOM-3 RELATED"/>
    <property type="match status" value="1"/>
</dbReference>
<comment type="similarity">
    <text evidence="1 2">Belongs to the DXO/Dom3Z family.</text>
</comment>
<accession>A0ABR3IHF4</accession>
<dbReference type="EC" id="3.6.1.-" evidence="2"/>
<sequence length="366" mass="42992">MNSSDQNHSLCISYPEIVGFMSVDVAREYHGDLSQLKFLNTVPKGKVYFDLNHKMNEAVKRTTDDNNEKINLLLKFVLDRSKYLKCKNEFITYRRTLISIMCNAFNADHISVMACQYNGCIYLCSLETPQEKQRRQNRNKQEEKFCAWGYKFEQYLLSDLPSGLPDVDKPVIENEEFSLYFRSSLGEHDLFYGAQIDGLLATNAKVPHPPNTDDFETNLRYLKRNQYVELKTNREIQNRRQDQNFKKHKLLRCWCQCYLAGLKGLLVGFRDDNGIVRRLECFNTDDIVTYCKHEWQPEKALNYLNNFLTFIKTSFKDKLKDAKRNNEEPYYLQFDDYGNNSITVSEECTSNDVILPSWYVGRGENQ</sequence>
<evidence type="ECO:0000259" key="3">
    <source>
        <dbReference type="Pfam" id="PF08652"/>
    </source>
</evidence>
<dbReference type="Pfam" id="PF08652">
    <property type="entry name" value="RAI1"/>
    <property type="match status" value="1"/>
</dbReference>